<evidence type="ECO:0000313" key="1">
    <source>
        <dbReference type="EMBL" id="MED6197630.1"/>
    </source>
</evidence>
<name>A0ABU6XL74_9FABA</name>
<reference evidence="1 2" key="1">
    <citation type="journal article" date="2023" name="Plants (Basel)">
        <title>Bridging the Gap: Combining Genomics and Transcriptomics Approaches to Understand Stylosanthes scabra, an Orphan Legume from the Brazilian Caatinga.</title>
        <authorList>
            <person name="Ferreira-Neto J.R.C."/>
            <person name="da Silva M.D."/>
            <person name="Binneck E."/>
            <person name="de Melo N.F."/>
            <person name="da Silva R.H."/>
            <person name="de Melo A.L.T.M."/>
            <person name="Pandolfi V."/>
            <person name="Bustamante F.O."/>
            <person name="Brasileiro-Vidal A.C."/>
            <person name="Benko-Iseppon A.M."/>
        </authorList>
    </citation>
    <scope>NUCLEOTIDE SEQUENCE [LARGE SCALE GENOMIC DNA]</scope>
    <source>
        <tissue evidence="1">Leaves</tissue>
    </source>
</reference>
<gene>
    <name evidence="1" type="ORF">PIB30_058379</name>
</gene>
<accession>A0ABU6XL74</accession>
<dbReference type="EMBL" id="JASCZI010211938">
    <property type="protein sequence ID" value="MED6197630.1"/>
    <property type="molecule type" value="Genomic_DNA"/>
</dbReference>
<proteinExistence type="predicted"/>
<protein>
    <submittedName>
        <fullName evidence="1">Uncharacterized protein</fullName>
    </submittedName>
</protein>
<keyword evidence="2" id="KW-1185">Reference proteome</keyword>
<evidence type="ECO:0000313" key="2">
    <source>
        <dbReference type="Proteomes" id="UP001341840"/>
    </source>
</evidence>
<dbReference type="Proteomes" id="UP001341840">
    <property type="component" value="Unassembled WGS sequence"/>
</dbReference>
<organism evidence="1 2">
    <name type="scientific">Stylosanthes scabra</name>
    <dbReference type="NCBI Taxonomy" id="79078"/>
    <lineage>
        <taxon>Eukaryota</taxon>
        <taxon>Viridiplantae</taxon>
        <taxon>Streptophyta</taxon>
        <taxon>Embryophyta</taxon>
        <taxon>Tracheophyta</taxon>
        <taxon>Spermatophyta</taxon>
        <taxon>Magnoliopsida</taxon>
        <taxon>eudicotyledons</taxon>
        <taxon>Gunneridae</taxon>
        <taxon>Pentapetalae</taxon>
        <taxon>rosids</taxon>
        <taxon>fabids</taxon>
        <taxon>Fabales</taxon>
        <taxon>Fabaceae</taxon>
        <taxon>Papilionoideae</taxon>
        <taxon>50 kb inversion clade</taxon>
        <taxon>dalbergioids sensu lato</taxon>
        <taxon>Dalbergieae</taxon>
        <taxon>Pterocarpus clade</taxon>
        <taxon>Stylosanthes</taxon>
    </lineage>
</organism>
<sequence length="99" mass="10870">MTSTTTGINQHQHTRPPLVPLPAFFPPLLSIGDTSSMDSSMNFARSTRFDSATGILDLPASSSFFFLITKFQTPAASILRQNDVSFGTGSRHCPPRQRR</sequence>
<comment type="caution">
    <text evidence="1">The sequence shown here is derived from an EMBL/GenBank/DDBJ whole genome shotgun (WGS) entry which is preliminary data.</text>
</comment>